<evidence type="ECO:0000313" key="2">
    <source>
        <dbReference type="EMBL" id="QHU19293.1"/>
    </source>
</evidence>
<accession>A0A6C0KPT8</accession>
<feature type="compositionally biased region" description="Acidic residues" evidence="1">
    <location>
        <begin position="56"/>
        <end position="83"/>
    </location>
</feature>
<sequence length="130" mass="14976">MALIGGKRKQNKSLKAWVTFVKKVQKEEKLTYRDAIHRAKVRKDKGEKWMMGGSSPDDESSDSDDDQDMPIMDEDAETPDEDNMLGVVGDNMNSSSYGGKRRRRKTMKRNKSKSRKSRRGRGRSRASRRH</sequence>
<dbReference type="AlphaFoldDB" id="A0A6C0KPT8"/>
<protein>
    <submittedName>
        <fullName evidence="2">Uncharacterized protein</fullName>
    </submittedName>
</protein>
<organism evidence="2">
    <name type="scientific">viral metagenome</name>
    <dbReference type="NCBI Taxonomy" id="1070528"/>
    <lineage>
        <taxon>unclassified sequences</taxon>
        <taxon>metagenomes</taxon>
        <taxon>organismal metagenomes</taxon>
    </lineage>
</organism>
<reference evidence="2" key="1">
    <citation type="journal article" date="2020" name="Nature">
        <title>Giant virus diversity and host interactions through global metagenomics.</title>
        <authorList>
            <person name="Schulz F."/>
            <person name="Roux S."/>
            <person name="Paez-Espino D."/>
            <person name="Jungbluth S."/>
            <person name="Walsh D.A."/>
            <person name="Denef V.J."/>
            <person name="McMahon K.D."/>
            <person name="Konstantinidis K.T."/>
            <person name="Eloe-Fadrosh E.A."/>
            <person name="Kyrpides N.C."/>
            <person name="Woyke T."/>
        </authorList>
    </citation>
    <scope>NUCLEOTIDE SEQUENCE</scope>
    <source>
        <strain evidence="2">GVMAG-S-3300013014-104</strain>
    </source>
</reference>
<feature type="region of interest" description="Disordered" evidence="1">
    <location>
        <begin position="37"/>
        <end position="130"/>
    </location>
</feature>
<name>A0A6C0KPT8_9ZZZZ</name>
<proteinExistence type="predicted"/>
<dbReference type="EMBL" id="MN740947">
    <property type="protein sequence ID" value="QHU19293.1"/>
    <property type="molecule type" value="Genomic_DNA"/>
</dbReference>
<evidence type="ECO:0000256" key="1">
    <source>
        <dbReference type="SAM" id="MobiDB-lite"/>
    </source>
</evidence>
<feature type="compositionally biased region" description="Basic residues" evidence="1">
    <location>
        <begin position="99"/>
        <end position="130"/>
    </location>
</feature>